<name>A0ABS2KXK4_9NOCA</name>
<reference evidence="3 4" key="1">
    <citation type="submission" date="2021-01" db="EMBL/GenBank/DDBJ databases">
        <title>Genomics of switchgrass bacterial isolates.</title>
        <authorList>
            <person name="Shade A."/>
        </authorList>
    </citation>
    <scope>NUCLEOTIDE SEQUENCE [LARGE SCALE GENOMIC DNA]</scope>
    <source>
        <strain evidence="3 4">PvP111</strain>
    </source>
</reference>
<evidence type="ECO:0000313" key="3">
    <source>
        <dbReference type="EMBL" id="MBM7416659.1"/>
    </source>
</evidence>
<dbReference type="EMBL" id="JAFBBK010000001">
    <property type="protein sequence ID" value="MBM7416659.1"/>
    <property type="molecule type" value="Genomic_DNA"/>
</dbReference>
<dbReference type="SUPFAM" id="SSF52402">
    <property type="entry name" value="Adenine nucleotide alpha hydrolases-like"/>
    <property type="match status" value="1"/>
</dbReference>
<dbReference type="InterPro" id="IPR006015">
    <property type="entry name" value="Universal_stress_UspA"/>
</dbReference>
<comment type="caution">
    <text evidence="3">The sequence shown here is derived from an EMBL/GenBank/DDBJ whole genome shotgun (WGS) entry which is preliminary data.</text>
</comment>
<dbReference type="RefSeq" id="WP_204869416.1">
    <property type="nucleotide sequence ID" value="NZ_JAFBBK010000001.1"/>
</dbReference>
<dbReference type="PANTHER" id="PTHR46268">
    <property type="entry name" value="STRESS RESPONSE PROTEIN NHAX"/>
    <property type="match status" value="1"/>
</dbReference>
<dbReference type="Pfam" id="PF00582">
    <property type="entry name" value="Usp"/>
    <property type="match status" value="1"/>
</dbReference>
<evidence type="ECO:0000256" key="1">
    <source>
        <dbReference type="ARBA" id="ARBA00008791"/>
    </source>
</evidence>
<keyword evidence="4" id="KW-1185">Reference proteome</keyword>
<proteinExistence type="inferred from homology"/>
<dbReference type="Proteomes" id="UP000703038">
    <property type="component" value="Unassembled WGS sequence"/>
</dbReference>
<dbReference type="PRINTS" id="PR01438">
    <property type="entry name" value="UNVRSLSTRESS"/>
</dbReference>
<accession>A0ABS2KXK4</accession>
<comment type="similarity">
    <text evidence="1">Belongs to the universal stress protein A family.</text>
</comment>
<gene>
    <name evidence="3" type="ORF">JOE42_003392</name>
</gene>
<dbReference type="PANTHER" id="PTHR46268:SF6">
    <property type="entry name" value="UNIVERSAL STRESS PROTEIN UP12"/>
    <property type="match status" value="1"/>
</dbReference>
<dbReference type="InterPro" id="IPR006016">
    <property type="entry name" value="UspA"/>
</dbReference>
<organism evidence="3 4">
    <name type="scientific">Rhodococcoides corynebacterioides</name>
    <dbReference type="NCBI Taxonomy" id="53972"/>
    <lineage>
        <taxon>Bacteria</taxon>
        <taxon>Bacillati</taxon>
        <taxon>Actinomycetota</taxon>
        <taxon>Actinomycetes</taxon>
        <taxon>Mycobacteriales</taxon>
        <taxon>Nocardiaceae</taxon>
        <taxon>Rhodococcoides</taxon>
    </lineage>
</organism>
<dbReference type="Gene3D" id="3.40.50.620">
    <property type="entry name" value="HUPs"/>
    <property type="match status" value="1"/>
</dbReference>
<evidence type="ECO:0000259" key="2">
    <source>
        <dbReference type="Pfam" id="PF00582"/>
    </source>
</evidence>
<dbReference type="CDD" id="cd00293">
    <property type="entry name" value="USP-like"/>
    <property type="match status" value="1"/>
</dbReference>
<dbReference type="InterPro" id="IPR014729">
    <property type="entry name" value="Rossmann-like_a/b/a_fold"/>
</dbReference>
<protein>
    <submittedName>
        <fullName evidence="3">Nucleotide-binding universal stress UspA family protein</fullName>
    </submittedName>
</protein>
<sequence length="128" mass="13258">MTVAVAMNSTPEGREALVQGQAEATLRGTDLVVLSVIDADSVTSAHRDAAEAQARQVLGENSFTVRVEPDGGDPAGALVDLVSDVGATLVIIGSRRRSAVGKFLTGSTVQRVLLDSPVPVLVVKAKEH</sequence>
<feature type="domain" description="UspA" evidence="2">
    <location>
        <begin position="2"/>
        <end position="124"/>
    </location>
</feature>
<evidence type="ECO:0000313" key="4">
    <source>
        <dbReference type="Proteomes" id="UP000703038"/>
    </source>
</evidence>